<protein>
    <submittedName>
        <fullName evidence="1">Uncharacterized protein</fullName>
    </submittedName>
</protein>
<proteinExistence type="predicted"/>
<dbReference type="Proteomes" id="UP000023152">
    <property type="component" value="Unassembled WGS sequence"/>
</dbReference>
<dbReference type="AlphaFoldDB" id="X6NUM9"/>
<comment type="caution">
    <text evidence="1">The sequence shown here is derived from an EMBL/GenBank/DDBJ whole genome shotgun (WGS) entry which is preliminary data.</text>
</comment>
<sequence>MFSNNVYHCIETSCLTLQNYFDMDLLPQKRSPTKAAPNQDEMALSSMMEKHTSQRTGANTLASNMSATMTKHHASKGNASSQSTNNNFSYLEKIPTPVEVMQRLLSTLKVFKAALDDYATADLESLQKEKGKRPSQKELDNLYIKCRKAIQYTLIHFMYKLLKPTDSLSSTFANRLLEDFLKLLIEYEKILFGYSNEADFFFFGLVNVLSELLPNAVRYGEDTQVSHNSKDKLGYYCINVWNLILMYQSSVLTRFCSKEPELAEKLSWVATKRPSFLQWLRDADVPKSKRLCKTYLEKDGTMLRRVRDTRPIAFVEKKLKAFPTNIHTFNSVVQQLFFIEQARQMSRAHQFYYRDLFSHKKWVELTVSKLRLQSALWLQQVKSPWDETWYFLCCHIAN</sequence>
<organism evidence="1 2">
    <name type="scientific">Reticulomyxa filosa</name>
    <dbReference type="NCBI Taxonomy" id="46433"/>
    <lineage>
        <taxon>Eukaryota</taxon>
        <taxon>Sar</taxon>
        <taxon>Rhizaria</taxon>
        <taxon>Retaria</taxon>
        <taxon>Foraminifera</taxon>
        <taxon>Monothalamids</taxon>
        <taxon>Reticulomyxidae</taxon>
        <taxon>Reticulomyxa</taxon>
    </lineage>
</organism>
<keyword evidence="2" id="KW-1185">Reference proteome</keyword>
<name>X6NUM9_RETFI</name>
<gene>
    <name evidence="1" type="ORF">RFI_07389</name>
</gene>
<dbReference type="EMBL" id="ASPP01005873">
    <property type="protein sequence ID" value="ETO29731.1"/>
    <property type="molecule type" value="Genomic_DNA"/>
</dbReference>
<reference evidence="1 2" key="1">
    <citation type="journal article" date="2013" name="Curr. Biol.">
        <title>The Genome of the Foraminiferan Reticulomyxa filosa.</title>
        <authorList>
            <person name="Glockner G."/>
            <person name="Hulsmann N."/>
            <person name="Schleicher M."/>
            <person name="Noegel A.A."/>
            <person name="Eichinger L."/>
            <person name="Gallinger C."/>
            <person name="Pawlowski J."/>
            <person name="Sierra R."/>
            <person name="Euteneuer U."/>
            <person name="Pillet L."/>
            <person name="Moustafa A."/>
            <person name="Platzer M."/>
            <person name="Groth M."/>
            <person name="Szafranski K."/>
            <person name="Schliwa M."/>
        </authorList>
    </citation>
    <scope>NUCLEOTIDE SEQUENCE [LARGE SCALE GENOMIC DNA]</scope>
</reference>
<accession>X6NUM9</accession>
<evidence type="ECO:0000313" key="2">
    <source>
        <dbReference type="Proteomes" id="UP000023152"/>
    </source>
</evidence>
<evidence type="ECO:0000313" key="1">
    <source>
        <dbReference type="EMBL" id="ETO29731.1"/>
    </source>
</evidence>